<gene>
    <name evidence="2" type="ORF">ONE63_002779</name>
</gene>
<proteinExistence type="predicted"/>
<name>A0AAV7X8C6_9NEOP</name>
<dbReference type="Proteomes" id="UP001075354">
    <property type="component" value="Chromosome 13"/>
</dbReference>
<sequence>MNEKRTRVVQEKLHQVKEFLEPWRPLVNAHMTNFISQNYWVLLPEGVRTEALLLSNHELHDIFWNWGSNPEKFQLPSQIGKFLIDCWNLTLASNYMNDLKAGHQEYNGLFKGQAKCMSPKKLHEINSLKEVVSCLCESSDADCVVDVGGGKGYLGTSLVLDKNINVLSIDSKPINTKGALHIFRSIEASFTSYKDACTENGPKSLYRQITAFVTPETSLRSLASEHLGTKSDYKICLTGLHVCGDLASTCIELFCKNSDVLSMCNIGCCYNLLTEKFESDIKLEESVNIPGFPMSKYLTDQCYFLGRNARMLACQSLDRICDEKRMMKPNLFWRAVLQVHLERLFGPECDLTVGRRCSKATSLMDYLLIAQKYLKKDLQLTEEKVKELAEEMHMFYDSMAKFYCFRLALAPVVETLIILDKLLYLHEQGVDRAYIYKVFDAVQSPRCHGLIAVKTPEYGGEQGQSKW</sequence>
<comment type="caution">
    <text evidence="2">The sequence shown here is derived from an EMBL/GenBank/DDBJ whole genome shotgun (WGS) entry which is preliminary data.</text>
</comment>
<dbReference type="PANTHER" id="PTHR12496">
    <property type="entry name" value="CGI-41 METHYLTRANSFERASE"/>
    <property type="match status" value="1"/>
</dbReference>
<evidence type="ECO:0000313" key="2">
    <source>
        <dbReference type="EMBL" id="KAJ1521073.1"/>
    </source>
</evidence>
<accession>A0AAV7X8C6</accession>
<dbReference type="PANTHER" id="PTHR12496:SF9">
    <property type="entry name" value="METHYLTRANSFERASE-LIKE PROTEIN 25-RELATED"/>
    <property type="match status" value="1"/>
</dbReference>
<reference evidence="2" key="1">
    <citation type="submission" date="2022-12" db="EMBL/GenBank/DDBJ databases">
        <title>Chromosome-level genome assembly of the bean flower thrips Megalurothrips usitatus.</title>
        <authorList>
            <person name="Ma L."/>
            <person name="Liu Q."/>
            <person name="Li H."/>
            <person name="Cai W."/>
        </authorList>
    </citation>
    <scope>NUCLEOTIDE SEQUENCE</scope>
    <source>
        <strain evidence="2">Cailab_2022a</strain>
    </source>
</reference>
<protein>
    <recommendedName>
        <fullName evidence="1">Methyltransferase domain-containing protein</fullName>
    </recommendedName>
</protein>
<evidence type="ECO:0000259" key="1">
    <source>
        <dbReference type="Pfam" id="PF13679"/>
    </source>
</evidence>
<dbReference type="InterPro" id="IPR025714">
    <property type="entry name" value="Methyltranfer_dom"/>
</dbReference>
<dbReference type="Pfam" id="PF13679">
    <property type="entry name" value="Methyltransf_32"/>
    <property type="match status" value="1"/>
</dbReference>
<dbReference type="InterPro" id="IPR052220">
    <property type="entry name" value="METTL25"/>
</dbReference>
<evidence type="ECO:0000313" key="3">
    <source>
        <dbReference type="Proteomes" id="UP001075354"/>
    </source>
</evidence>
<dbReference type="EMBL" id="JAPTSV010000013">
    <property type="protein sequence ID" value="KAJ1521073.1"/>
    <property type="molecule type" value="Genomic_DNA"/>
</dbReference>
<organism evidence="2 3">
    <name type="scientific">Megalurothrips usitatus</name>
    <name type="common">bean blossom thrips</name>
    <dbReference type="NCBI Taxonomy" id="439358"/>
    <lineage>
        <taxon>Eukaryota</taxon>
        <taxon>Metazoa</taxon>
        <taxon>Ecdysozoa</taxon>
        <taxon>Arthropoda</taxon>
        <taxon>Hexapoda</taxon>
        <taxon>Insecta</taxon>
        <taxon>Pterygota</taxon>
        <taxon>Neoptera</taxon>
        <taxon>Paraneoptera</taxon>
        <taxon>Thysanoptera</taxon>
        <taxon>Terebrantia</taxon>
        <taxon>Thripoidea</taxon>
        <taxon>Thripidae</taxon>
        <taxon>Megalurothrips</taxon>
    </lineage>
</organism>
<keyword evidence="3" id="KW-1185">Reference proteome</keyword>
<dbReference type="AlphaFoldDB" id="A0AAV7X8C6"/>
<feature type="domain" description="Methyltransferase" evidence="1">
    <location>
        <begin position="120"/>
        <end position="275"/>
    </location>
</feature>